<accession>A0A0C2MKF2</accession>
<name>A0A0C2MKF2_THEKT</name>
<evidence type="ECO:0000313" key="2">
    <source>
        <dbReference type="Proteomes" id="UP000031668"/>
    </source>
</evidence>
<sequence>MLGTYTRVVENLNMFLPKDKENPQAQFNIKIVVFYSRKGNLPSNQTFEKKWKEILTHIEIYEMDTFDYLGSYCYAEQIGKHGSTIGDVTSKLHSAVSDLIKQRSKPAVDESVLTTYTNKAKDARLSLISAIIPIYEQIKRAKTPDIHDLMRKVMESKLPRQSQVTPDILICFELAWEKMEILYKPGEILTAEGMTD</sequence>
<reference evidence="1 2" key="1">
    <citation type="journal article" date="2014" name="Genome Biol. Evol.">
        <title>The genome of the myxosporean Thelohanellus kitauei shows adaptations to nutrient acquisition within its fish host.</title>
        <authorList>
            <person name="Yang Y."/>
            <person name="Xiong J."/>
            <person name="Zhou Z."/>
            <person name="Huo F."/>
            <person name="Miao W."/>
            <person name="Ran C."/>
            <person name="Liu Y."/>
            <person name="Zhang J."/>
            <person name="Feng J."/>
            <person name="Wang M."/>
            <person name="Wang M."/>
            <person name="Wang L."/>
            <person name="Yao B."/>
        </authorList>
    </citation>
    <scope>NUCLEOTIDE SEQUENCE [LARGE SCALE GENOMIC DNA]</scope>
    <source>
        <strain evidence="1">Wuqing</strain>
    </source>
</reference>
<dbReference type="EMBL" id="JWZT01005114">
    <property type="protein sequence ID" value="KII62086.1"/>
    <property type="molecule type" value="Genomic_DNA"/>
</dbReference>
<dbReference type="AlphaFoldDB" id="A0A0C2MKF2"/>
<evidence type="ECO:0000313" key="1">
    <source>
        <dbReference type="EMBL" id="KII62086.1"/>
    </source>
</evidence>
<proteinExistence type="predicted"/>
<organism evidence="1 2">
    <name type="scientific">Thelohanellus kitauei</name>
    <name type="common">Myxosporean</name>
    <dbReference type="NCBI Taxonomy" id="669202"/>
    <lineage>
        <taxon>Eukaryota</taxon>
        <taxon>Metazoa</taxon>
        <taxon>Cnidaria</taxon>
        <taxon>Myxozoa</taxon>
        <taxon>Myxosporea</taxon>
        <taxon>Bivalvulida</taxon>
        <taxon>Platysporina</taxon>
        <taxon>Myxobolidae</taxon>
        <taxon>Thelohanellus</taxon>
    </lineage>
</organism>
<comment type="caution">
    <text evidence="1">The sequence shown here is derived from an EMBL/GenBank/DDBJ whole genome shotgun (WGS) entry which is preliminary data.</text>
</comment>
<keyword evidence="2" id="KW-1185">Reference proteome</keyword>
<gene>
    <name evidence="1" type="ORF">RF11_05137</name>
</gene>
<dbReference type="Proteomes" id="UP000031668">
    <property type="component" value="Unassembled WGS sequence"/>
</dbReference>
<protein>
    <submittedName>
        <fullName evidence="1">Uncharacterized protein</fullName>
    </submittedName>
</protein>